<dbReference type="AlphaFoldDB" id="H0E321"/>
<dbReference type="Gene3D" id="3.50.50.60">
    <property type="entry name" value="FAD/NAD(P)-binding domain"/>
    <property type="match status" value="1"/>
</dbReference>
<proteinExistence type="inferred from homology"/>
<dbReference type="GO" id="GO:0008812">
    <property type="term" value="F:choline dehydrogenase activity"/>
    <property type="evidence" value="ECO:0007669"/>
    <property type="project" value="UniProtKB-EC"/>
</dbReference>
<keyword evidence="7" id="KW-0560">Oxidoreductase</keyword>
<dbReference type="RefSeq" id="WP_007572011.1">
    <property type="nucleotide sequence ID" value="NZ_AGUD01000056.1"/>
</dbReference>
<organism evidence="7 8">
    <name type="scientific">Patulibacter medicamentivorans</name>
    <dbReference type="NCBI Taxonomy" id="1097667"/>
    <lineage>
        <taxon>Bacteria</taxon>
        <taxon>Bacillati</taxon>
        <taxon>Actinomycetota</taxon>
        <taxon>Thermoleophilia</taxon>
        <taxon>Solirubrobacterales</taxon>
        <taxon>Patulibacteraceae</taxon>
        <taxon>Patulibacter</taxon>
    </lineage>
</organism>
<comment type="caution">
    <text evidence="7">The sequence shown here is derived from an EMBL/GenBank/DDBJ whole genome shotgun (WGS) entry which is preliminary data.</text>
</comment>
<feature type="binding site" evidence="5">
    <location>
        <begin position="444"/>
        <end position="445"/>
    </location>
    <ligand>
        <name>FAD</name>
        <dbReference type="ChEBI" id="CHEBI:57692"/>
    </ligand>
</feature>
<feature type="binding site" evidence="5">
    <location>
        <position position="443"/>
    </location>
    <ligand>
        <name>substrate</name>
    </ligand>
</feature>
<feature type="binding site" evidence="5">
    <location>
        <begin position="98"/>
        <end position="101"/>
    </location>
    <ligand>
        <name>FAD</name>
        <dbReference type="ChEBI" id="CHEBI:57692"/>
    </ligand>
</feature>
<evidence type="ECO:0000313" key="7">
    <source>
        <dbReference type="EMBL" id="EHN11930.1"/>
    </source>
</evidence>
<dbReference type="InterPro" id="IPR000172">
    <property type="entry name" value="GMC_OxRdtase_N"/>
</dbReference>
<dbReference type="PROSITE" id="PS00624">
    <property type="entry name" value="GMC_OXRED_2"/>
    <property type="match status" value="1"/>
</dbReference>
<keyword evidence="3" id="KW-0285">Flavoprotein</keyword>
<evidence type="ECO:0000259" key="6">
    <source>
        <dbReference type="PROSITE" id="PS00624"/>
    </source>
</evidence>
<dbReference type="InterPro" id="IPR036188">
    <property type="entry name" value="FAD/NAD-bd_sf"/>
</dbReference>
<evidence type="ECO:0000256" key="1">
    <source>
        <dbReference type="ARBA" id="ARBA00001974"/>
    </source>
</evidence>
<dbReference type="PANTHER" id="PTHR11552">
    <property type="entry name" value="GLUCOSE-METHANOL-CHOLINE GMC OXIDOREDUCTASE"/>
    <property type="match status" value="1"/>
</dbReference>
<dbReference type="PANTHER" id="PTHR11552:SF147">
    <property type="entry name" value="CHOLINE DEHYDROGENASE, MITOCHONDRIAL"/>
    <property type="match status" value="1"/>
</dbReference>
<evidence type="ECO:0000256" key="3">
    <source>
        <dbReference type="ARBA" id="ARBA00022630"/>
    </source>
</evidence>
<dbReference type="PIRSF" id="PIRSF000137">
    <property type="entry name" value="Alcohol_oxidase"/>
    <property type="match status" value="1"/>
</dbReference>
<dbReference type="PATRIC" id="fig|1097667.3.peg.1185"/>
<feature type="binding site" evidence="5">
    <location>
        <position position="216"/>
    </location>
    <ligand>
        <name>FAD</name>
        <dbReference type="ChEBI" id="CHEBI:57692"/>
    </ligand>
</feature>
<dbReference type="GO" id="GO:0050660">
    <property type="term" value="F:flavin adenine dinucleotide binding"/>
    <property type="evidence" value="ECO:0007669"/>
    <property type="project" value="InterPro"/>
</dbReference>
<protein>
    <submittedName>
        <fullName evidence="7">Choline dehydrogenase</fullName>
        <ecNumber evidence="7">1.1.99.1</ecNumber>
    </submittedName>
</protein>
<dbReference type="InterPro" id="IPR012132">
    <property type="entry name" value="GMC_OxRdtase"/>
</dbReference>
<keyword evidence="8" id="KW-1185">Reference proteome</keyword>
<feature type="domain" description="Glucose-methanol-choline oxidoreductase N-terminal" evidence="6">
    <location>
        <begin position="250"/>
        <end position="264"/>
    </location>
</feature>
<dbReference type="Pfam" id="PF00732">
    <property type="entry name" value="GMC_oxred_N"/>
    <property type="match status" value="1"/>
</dbReference>
<sequence length="510" mass="54016">MTKNPAPLPAEAELIVVGGGTAGAVVAARLAERGVDVLLLEAGPDPGPLGDPRWPADLVDATRLGHSCDWGFDSGDSYPDQTIRFERSRILGGCSTHNGAVQTWGHRRDYDDWAAAGNPGWATDDLLPLFRRASEQLRVTTYAIDELTPWQEAWRAAGPAVGLPQLADLNDLDETVGFAPESVNVVEGGVRFNNAFAYLDPVRGRPNLRIVGDALVDRLLVEDGRAVGVVVRHGGAPVEVRAARTVLAGGTFCSPAVLLRSGVGPAADLRALGIPVVADRPGVGANLHDQPFVLLTWEGSDEIARAMDAAAARGWAPDEQVMAKAASSFDPGLFDLHLLPYSPTHIGDGRTWHAGAGCLLPRSRGRVALVDRDPETLPTVDHGFLTDEQGHDVRVLAEGVALLRELAAQPQLARLLGRERTPGPATASLAEIEAHLRHNIDSYWHPVGSCRMGPAGDPTAVVDARAEVHGLPGCFVADCSLMPTIPRATTAMPATVIGERVAELLLEPAA</sequence>
<comment type="similarity">
    <text evidence="2">Belongs to the GMC oxidoreductase family.</text>
</comment>
<accession>H0E321</accession>
<dbReference type="SUPFAM" id="SSF54373">
    <property type="entry name" value="FAD-linked reductases, C-terminal domain"/>
    <property type="match status" value="1"/>
</dbReference>
<evidence type="ECO:0000256" key="5">
    <source>
        <dbReference type="PIRSR" id="PIRSR000137-2"/>
    </source>
</evidence>
<dbReference type="Gene3D" id="3.30.410.40">
    <property type="match status" value="1"/>
</dbReference>
<dbReference type="OrthoDB" id="9785276at2"/>
<dbReference type="InterPro" id="IPR007867">
    <property type="entry name" value="GMC_OxRtase_C"/>
</dbReference>
<comment type="cofactor">
    <cofactor evidence="1 5">
        <name>FAD</name>
        <dbReference type="ChEBI" id="CHEBI:57692"/>
    </cofactor>
</comment>
<evidence type="ECO:0000256" key="2">
    <source>
        <dbReference type="ARBA" id="ARBA00010790"/>
    </source>
</evidence>
<dbReference type="EC" id="1.1.99.1" evidence="7"/>
<name>H0E321_9ACTN</name>
<evidence type="ECO:0000313" key="8">
    <source>
        <dbReference type="Proteomes" id="UP000005143"/>
    </source>
</evidence>
<dbReference type="Pfam" id="PF05199">
    <property type="entry name" value="GMC_oxred_C"/>
    <property type="match status" value="1"/>
</dbReference>
<reference evidence="7 8" key="1">
    <citation type="journal article" date="2013" name="Biodegradation">
        <title>Quantitative proteomic analysis of ibuprofen-degrading Patulibacter sp. strain I11.</title>
        <authorList>
            <person name="Almeida B."/>
            <person name="Kjeldal H."/>
            <person name="Lolas I."/>
            <person name="Knudsen A.D."/>
            <person name="Carvalho G."/>
            <person name="Nielsen K.L."/>
            <person name="Barreto Crespo M.T."/>
            <person name="Stensballe A."/>
            <person name="Nielsen J.L."/>
        </authorList>
    </citation>
    <scope>NUCLEOTIDE SEQUENCE [LARGE SCALE GENOMIC DNA]</scope>
    <source>
        <strain evidence="7 8">I11</strain>
    </source>
</reference>
<dbReference type="SUPFAM" id="SSF51905">
    <property type="entry name" value="FAD/NAD(P)-binding domain"/>
    <property type="match status" value="1"/>
</dbReference>
<keyword evidence="4 5" id="KW-0274">FAD</keyword>
<evidence type="ECO:0000256" key="4">
    <source>
        <dbReference type="ARBA" id="ARBA00022827"/>
    </source>
</evidence>
<dbReference type="Proteomes" id="UP000005143">
    <property type="component" value="Unassembled WGS sequence"/>
</dbReference>
<dbReference type="EMBL" id="AGUD01000056">
    <property type="protein sequence ID" value="EHN11930.1"/>
    <property type="molecule type" value="Genomic_DNA"/>
</dbReference>
<gene>
    <name evidence="7" type="ORF">PAI11_11880</name>
</gene>